<reference evidence="2" key="2">
    <citation type="submission" date="2021-05" db="EMBL/GenBank/DDBJ databases">
        <authorList>
            <person name="Moolhuijzen P.M."/>
            <person name="Moffat C.S."/>
        </authorList>
    </citation>
    <scope>NUCLEOTIDE SEQUENCE</scope>
    <source>
        <strain evidence="2">86-124</strain>
    </source>
</reference>
<reference evidence="1 3" key="1">
    <citation type="journal article" date="2018" name="BMC Genomics">
        <title>Comparative genomics of the wheat fungal pathogen Pyrenophora tritici-repentis reveals chromosomal variations and genome plasticity.</title>
        <authorList>
            <person name="Moolhuijzen P."/>
            <person name="See P.T."/>
            <person name="Hane J.K."/>
            <person name="Shi G."/>
            <person name="Liu Z."/>
            <person name="Oliver R.P."/>
            <person name="Moffat C.S."/>
        </authorList>
    </citation>
    <scope>NUCLEOTIDE SEQUENCE [LARGE SCALE GENOMIC DNA]</scope>
    <source>
        <strain evidence="1">M4</strain>
    </source>
</reference>
<proteinExistence type="predicted"/>
<comment type="caution">
    <text evidence="1">The sequence shown here is derived from an EMBL/GenBank/DDBJ whole genome shotgun (WGS) entry which is preliminary data.</text>
</comment>
<evidence type="ECO:0000313" key="1">
    <source>
        <dbReference type="EMBL" id="KAF7576195.1"/>
    </source>
</evidence>
<protein>
    <submittedName>
        <fullName evidence="1">Uncharacterized protein</fullName>
    </submittedName>
</protein>
<evidence type="ECO:0000313" key="2">
    <source>
        <dbReference type="EMBL" id="KAI1520035.1"/>
    </source>
</evidence>
<dbReference type="Proteomes" id="UP000245464">
    <property type="component" value="Chromosome 1"/>
</dbReference>
<dbReference type="EMBL" id="NQIK02000001">
    <property type="protein sequence ID" value="KAF7576195.1"/>
    <property type="molecule type" value="Genomic_DNA"/>
</dbReference>
<gene>
    <name evidence="2" type="ORF">Ptr86124_000403</name>
    <name evidence="1" type="ORF">PtrM4_004350</name>
</gene>
<accession>A0A317AFZ6</accession>
<reference evidence="2" key="3">
    <citation type="journal article" date="2022" name="bioRxiv">
        <title>A global pangenome for the wheat fungal pathogen Pyrenophora tritici-repentis and prediction of effector protein structural homology.</title>
        <authorList>
            <person name="Moolhuijzen P."/>
            <person name="See P.T."/>
            <person name="Shi G."/>
            <person name="Powell H.R."/>
            <person name="Cockram J."/>
            <person name="Jorgensen L.N."/>
            <person name="Benslimane H."/>
            <person name="Strelkov S.E."/>
            <person name="Turner J."/>
            <person name="Liu Z."/>
            <person name="Moffat C.S."/>
        </authorList>
    </citation>
    <scope>NUCLEOTIDE SEQUENCE</scope>
    <source>
        <strain evidence="2">86-124</strain>
    </source>
</reference>
<dbReference type="Proteomes" id="UP000249757">
    <property type="component" value="Unassembled WGS sequence"/>
</dbReference>
<sequence length="55" mass="6527">MMLYPLTVIDRSFGTPDQVSYWLRPSSFKRKFIKDYDTKTKRAKKRKESGSAKHT</sequence>
<reference evidence="4" key="4">
    <citation type="journal article" date="2022" name="Microb. Genom.">
        <title>A global pangenome for the wheat fungal pathogen Pyrenophora tritici-repentis and prediction of effector protein structural homology.</title>
        <authorList>
            <person name="Moolhuijzen P.M."/>
            <person name="See P.T."/>
            <person name="Shi G."/>
            <person name="Powell H.R."/>
            <person name="Cockram J."/>
            <person name="Jorgensen L.N."/>
            <person name="Benslimane H."/>
            <person name="Strelkov S.E."/>
            <person name="Turner J."/>
            <person name="Liu Z."/>
            <person name="Moffat C.S."/>
        </authorList>
    </citation>
    <scope>NUCLEOTIDE SEQUENCE [LARGE SCALE GENOMIC DNA]</scope>
</reference>
<dbReference type="EMBL" id="NRDI02000001">
    <property type="protein sequence ID" value="KAI1520035.1"/>
    <property type="molecule type" value="Genomic_DNA"/>
</dbReference>
<evidence type="ECO:0000313" key="3">
    <source>
        <dbReference type="Proteomes" id="UP000245464"/>
    </source>
</evidence>
<dbReference type="AlphaFoldDB" id="A0A317AFZ6"/>
<keyword evidence="4" id="KW-1185">Reference proteome</keyword>
<organism evidence="1 3">
    <name type="scientific">Pyrenophora tritici-repentis</name>
    <dbReference type="NCBI Taxonomy" id="45151"/>
    <lineage>
        <taxon>Eukaryota</taxon>
        <taxon>Fungi</taxon>
        <taxon>Dikarya</taxon>
        <taxon>Ascomycota</taxon>
        <taxon>Pezizomycotina</taxon>
        <taxon>Dothideomycetes</taxon>
        <taxon>Pleosporomycetidae</taxon>
        <taxon>Pleosporales</taxon>
        <taxon>Pleosporineae</taxon>
        <taxon>Pleosporaceae</taxon>
        <taxon>Pyrenophora</taxon>
    </lineage>
</organism>
<name>A0A317AFZ6_9PLEO</name>
<evidence type="ECO:0000313" key="4">
    <source>
        <dbReference type="Proteomes" id="UP000249757"/>
    </source>
</evidence>